<keyword evidence="4" id="KW-1185">Reference proteome</keyword>
<dbReference type="InterPro" id="IPR000772">
    <property type="entry name" value="Ricin_B_lectin"/>
</dbReference>
<comment type="caution">
    <text evidence="3">The sequence shown here is derived from an EMBL/GenBank/DDBJ whole genome shotgun (WGS) entry which is preliminary data.</text>
</comment>
<dbReference type="EMBL" id="JAMZDX010000004">
    <property type="protein sequence ID" value="MCP2310953.1"/>
    <property type="molecule type" value="Genomic_DNA"/>
</dbReference>
<dbReference type="PROSITE" id="PS50231">
    <property type="entry name" value="RICIN_B_LECTIN"/>
    <property type="match status" value="1"/>
</dbReference>
<dbReference type="Pfam" id="PF00652">
    <property type="entry name" value="Ricin_B_lectin"/>
    <property type="match status" value="1"/>
</dbReference>
<dbReference type="Proteomes" id="UP001206483">
    <property type="component" value="Unassembled WGS sequence"/>
</dbReference>
<sequence length="223" mass="23730">MLTRNSARKMRIGLGVTAAMGALALTLTPATAQATGAAPDVHPAMVFPEVDVQVVDVTSLSQIPGVGSHARREVNGKRIVYRARLFTNNLGGQCLDGDTVTLGNNPAKVQLWHCTGAENQVWYWSQVAGQPEGRYNIQNSVKLQCLEGDSAAIGTDGAKAQLRSCNGGSNQVWLWDGGGVGSLRNLDGNQCLDGDTVTIGTDGAKVQLWHCTGVQNQTWTFHD</sequence>
<dbReference type="SUPFAM" id="SSF50370">
    <property type="entry name" value="Ricin B-like lectins"/>
    <property type="match status" value="1"/>
</dbReference>
<evidence type="ECO:0000256" key="1">
    <source>
        <dbReference type="SAM" id="SignalP"/>
    </source>
</evidence>
<reference evidence="3 4" key="1">
    <citation type="submission" date="2022-06" db="EMBL/GenBank/DDBJ databases">
        <title>Sequencing the genomes of 1000 actinobacteria strains.</title>
        <authorList>
            <person name="Klenk H.-P."/>
        </authorList>
    </citation>
    <scope>NUCLEOTIDE SEQUENCE [LARGE SCALE GENOMIC DNA]</scope>
    <source>
        <strain evidence="3 4">DSM 41656</strain>
    </source>
</reference>
<feature type="chain" id="PRO_5047018301" description="Ricin B lectin domain-containing protein" evidence="1">
    <location>
        <begin position="35"/>
        <end position="223"/>
    </location>
</feature>
<organism evidence="3 4">
    <name type="scientific">Kitasatospora paracochleata</name>
    <dbReference type="NCBI Taxonomy" id="58354"/>
    <lineage>
        <taxon>Bacteria</taxon>
        <taxon>Bacillati</taxon>
        <taxon>Actinomycetota</taxon>
        <taxon>Actinomycetes</taxon>
        <taxon>Kitasatosporales</taxon>
        <taxon>Streptomycetaceae</taxon>
        <taxon>Kitasatospora</taxon>
    </lineage>
</organism>
<dbReference type="Gene3D" id="2.80.10.50">
    <property type="match status" value="2"/>
</dbReference>
<keyword evidence="1" id="KW-0732">Signal</keyword>
<gene>
    <name evidence="3" type="ORF">FHR36_004116</name>
</gene>
<dbReference type="SMART" id="SM00458">
    <property type="entry name" value="RICIN"/>
    <property type="match status" value="1"/>
</dbReference>
<feature type="domain" description="Ricin B lectin" evidence="2">
    <location>
        <begin position="81"/>
        <end position="222"/>
    </location>
</feature>
<evidence type="ECO:0000313" key="4">
    <source>
        <dbReference type="Proteomes" id="UP001206483"/>
    </source>
</evidence>
<dbReference type="RefSeq" id="WP_253799605.1">
    <property type="nucleotide sequence ID" value="NZ_BAAAUB010000047.1"/>
</dbReference>
<proteinExistence type="predicted"/>
<accession>A0ABT1J0P0</accession>
<evidence type="ECO:0000313" key="3">
    <source>
        <dbReference type="EMBL" id="MCP2310953.1"/>
    </source>
</evidence>
<name>A0ABT1J0P0_9ACTN</name>
<evidence type="ECO:0000259" key="2">
    <source>
        <dbReference type="SMART" id="SM00458"/>
    </source>
</evidence>
<protein>
    <recommendedName>
        <fullName evidence="2">Ricin B lectin domain-containing protein</fullName>
    </recommendedName>
</protein>
<feature type="signal peptide" evidence="1">
    <location>
        <begin position="1"/>
        <end position="34"/>
    </location>
</feature>
<dbReference type="InterPro" id="IPR035992">
    <property type="entry name" value="Ricin_B-like_lectins"/>
</dbReference>
<dbReference type="CDD" id="cd00161">
    <property type="entry name" value="beta-trefoil_Ricin-like"/>
    <property type="match status" value="1"/>
</dbReference>